<dbReference type="Proteomes" id="UP001054945">
    <property type="component" value="Unassembled WGS sequence"/>
</dbReference>
<name>A0AAV4N8J6_CAEEX</name>
<accession>A0AAV4N8J6</accession>
<evidence type="ECO:0000313" key="3">
    <source>
        <dbReference type="Proteomes" id="UP001054945"/>
    </source>
</evidence>
<organism evidence="2 3">
    <name type="scientific">Caerostris extrusa</name>
    <name type="common">Bark spider</name>
    <name type="synonym">Caerostris bankana</name>
    <dbReference type="NCBI Taxonomy" id="172846"/>
    <lineage>
        <taxon>Eukaryota</taxon>
        <taxon>Metazoa</taxon>
        <taxon>Ecdysozoa</taxon>
        <taxon>Arthropoda</taxon>
        <taxon>Chelicerata</taxon>
        <taxon>Arachnida</taxon>
        <taxon>Araneae</taxon>
        <taxon>Araneomorphae</taxon>
        <taxon>Entelegynae</taxon>
        <taxon>Araneoidea</taxon>
        <taxon>Araneidae</taxon>
        <taxon>Caerostris</taxon>
    </lineage>
</organism>
<comment type="caution">
    <text evidence="2">The sequence shown here is derived from an EMBL/GenBank/DDBJ whole genome shotgun (WGS) entry which is preliminary data.</text>
</comment>
<proteinExistence type="predicted"/>
<keyword evidence="3" id="KW-1185">Reference proteome</keyword>
<evidence type="ECO:0000256" key="1">
    <source>
        <dbReference type="SAM" id="MobiDB-lite"/>
    </source>
</evidence>
<gene>
    <name evidence="2" type="ORF">CEXT_775151</name>
</gene>
<feature type="compositionally biased region" description="Basic and acidic residues" evidence="1">
    <location>
        <begin position="1"/>
        <end position="19"/>
    </location>
</feature>
<feature type="region of interest" description="Disordered" evidence="1">
    <location>
        <begin position="1"/>
        <end position="24"/>
    </location>
</feature>
<protein>
    <submittedName>
        <fullName evidence="2">Uncharacterized protein</fullName>
    </submittedName>
</protein>
<reference evidence="2 3" key="1">
    <citation type="submission" date="2021-06" db="EMBL/GenBank/DDBJ databases">
        <title>Caerostris extrusa draft genome.</title>
        <authorList>
            <person name="Kono N."/>
            <person name="Arakawa K."/>
        </authorList>
    </citation>
    <scope>NUCLEOTIDE SEQUENCE [LARGE SCALE GENOMIC DNA]</scope>
</reference>
<dbReference type="EMBL" id="BPLR01003052">
    <property type="protein sequence ID" value="GIX80655.1"/>
    <property type="molecule type" value="Genomic_DNA"/>
</dbReference>
<evidence type="ECO:0000313" key="2">
    <source>
        <dbReference type="EMBL" id="GIX80655.1"/>
    </source>
</evidence>
<dbReference type="AlphaFoldDB" id="A0AAV4N8J6"/>
<sequence>MTDSEVKKASESHEDEISRTPKNIGNHFALQLNQAFGSKTASDDGSKRIASAIAMRRSLRRIQSDLDRSHFFFALGAKPSRNEKNFYSNSFPLQKMTDSEVKKASESHEDEISRTPKNIASHFALQLNQVSA</sequence>